<organism evidence="3 4">
    <name type="scientific">Georgenia subflava</name>
    <dbReference type="NCBI Taxonomy" id="1622177"/>
    <lineage>
        <taxon>Bacteria</taxon>
        <taxon>Bacillati</taxon>
        <taxon>Actinomycetota</taxon>
        <taxon>Actinomycetes</taxon>
        <taxon>Micrococcales</taxon>
        <taxon>Bogoriellaceae</taxon>
        <taxon>Georgenia</taxon>
    </lineage>
</organism>
<keyword evidence="4" id="KW-1185">Reference proteome</keyword>
<evidence type="ECO:0000313" key="3">
    <source>
        <dbReference type="EMBL" id="MPV38644.1"/>
    </source>
</evidence>
<name>A0A6N7EU23_9MICO</name>
<reference evidence="3 4" key="1">
    <citation type="submission" date="2019-10" db="EMBL/GenBank/DDBJ databases">
        <title>Georgenia wutianyii sp. nov. and Georgenia yuyongxinii sp. nov. isolated from plateau pika (Ochotona curzoniae) in the Qinghai-Tibet plateau of China.</title>
        <authorList>
            <person name="Tian Z."/>
        </authorList>
    </citation>
    <scope>NUCLEOTIDE SEQUENCE [LARGE SCALE GENOMIC DNA]</scope>
    <source>
        <strain evidence="3 4">JCM 19765</strain>
    </source>
</reference>
<evidence type="ECO:0000313" key="4">
    <source>
        <dbReference type="Proteomes" id="UP000437709"/>
    </source>
</evidence>
<feature type="region of interest" description="Disordered" evidence="1">
    <location>
        <begin position="389"/>
        <end position="414"/>
    </location>
</feature>
<accession>A0A6N7EU23</accession>
<feature type="region of interest" description="Disordered" evidence="1">
    <location>
        <begin position="230"/>
        <end position="300"/>
    </location>
</feature>
<dbReference type="RefSeq" id="WP_152194590.1">
    <property type="nucleotide sequence ID" value="NZ_VUKD01000002.1"/>
</dbReference>
<sequence>MPFFEFDDGRLVPARFGYSVAAEIEPSILEAVRNQVLEVVERPLFPVSWHGDGRRTGTYRDSEAPEPRLTAMDPSGQVVTVEVVERLSPAALVDALSRSGRNADMGWTELGGMYPRGMAAFRRDWNIFRESMPPRPAPGPRLIIVAGAVEDEVRPALEVLGRSGVVVHEIRLRQMPDGSQLLDVDELRPDVVRYTGTILSADTQRREVTAGPPDAVTIARERTAAVPREVQATAAARAEQTAAADRAAGDRGVPAVGDQSVPAAGDQSVPAAGDQGAPAAGGQGAADEGPAAERSAPTGQAGAAADLALIAAALESETDLLWSQHRRGIRHEATLTPDGVVRLPGGATFTDPDLAARAASGRDDVDGWRVWRFGEVGPSLAEARAELVAARGRDGARPGRARAGRRRERSYRRT</sequence>
<comment type="caution">
    <text evidence="3">The sequence shown here is derived from an EMBL/GenBank/DDBJ whole genome shotgun (WGS) entry which is preliminary data.</text>
</comment>
<feature type="compositionally biased region" description="Basic residues" evidence="1">
    <location>
        <begin position="399"/>
        <end position="414"/>
    </location>
</feature>
<dbReference type="OrthoDB" id="5149322at2"/>
<proteinExistence type="predicted"/>
<feature type="domain" description="RAMA" evidence="2">
    <location>
        <begin position="308"/>
        <end position="391"/>
    </location>
</feature>
<feature type="compositionally biased region" description="Low complexity" evidence="1">
    <location>
        <begin position="230"/>
        <end position="255"/>
    </location>
</feature>
<evidence type="ECO:0000256" key="1">
    <source>
        <dbReference type="SAM" id="MobiDB-lite"/>
    </source>
</evidence>
<gene>
    <name evidence="3" type="ORF">GB881_16625</name>
</gene>
<evidence type="ECO:0000259" key="2">
    <source>
        <dbReference type="Pfam" id="PF18755"/>
    </source>
</evidence>
<dbReference type="AlphaFoldDB" id="A0A6N7EU23"/>
<dbReference type="Proteomes" id="UP000437709">
    <property type="component" value="Unassembled WGS sequence"/>
</dbReference>
<protein>
    <recommendedName>
        <fullName evidence="2">RAMA domain-containing protein</fullName>
    </recommendedName>
</protein>
<dbReference type="InterPro" id="IPR040843">
    <property type="entry name" value="RAMA"/>
</dbReference>
<dbReference type="EMBL" id="WHPC01000096">
    <property type="protein sequence ID" value="MPV38644.1"/>
    <property type="molecule type" value="Genomic_DNA"/>
</dbReference>
<dbReference type="Pfam" id="PF18755">
    <property type="entry name" value="RAMA"/>
    <property type="match status" value="1"/>
</dbReference>